<evidence type="ECO:0000313" key="7">
    <source>
        <dbReference type="EMBL" id="SVA85776.1"/>
    </source>
</evidence>
<dbReference type="PANTHER" id="PTHR37422:SF13">
    <property type="entry name" value="LIPOPOLYSACCHARIDE BIOSYNTHESIS PROTEIN PA4999-RELATED"/>
    <property type="match status" value="1"/>
</dbReference>
<feature type="non-terminal residue" evidence="7">
    <location>
        <position position="404"/>
    </location>
</feature>
<feature type="transmembrane region" description="Helical" evidence="5">
    <location>
        <begin position="122"/>
        <end position="141"/>
    </location>
</feature>
<feature type="transmembrane region" description="Helical" evidence="5">
    <location>
        <begin position="252"/>
        <end position="272"/>
    </location>
</feature>
<dbReference type="EMBL" id="UINC01020423">
    <property type="protein sequence ID" value="SVA85776.1"/>
    <property type="molecule type" value="Genomic_DNA"/>
</dbReference>
<dbReference type="Pfam" id="PF04932">
    <property type="entry name" value="Wzy_C"/>
    <property type="match status" value="1"/>
</dbReference>
<feature type="transmembrane region" description="Helical" evidence="5">
    <location>
        <begin position="37"/>
        <end position="54"/>
    </location>
</feature>
<feature type="transmembrane region" description="Helical" evidence="5">
    <location>
        <begin position="202"/>
        <end position="221"/>
    </location>
</feature>
<keyword evidence="4 5" id="KW-0472">Membrane</keyword>
<dbReference type="GO" id="GO:0016020">
    <property type="term" value="C:membrane"/>
    <property type="evidence" value="ECO:0007669"/>
    <property type="project" value="UniProtKB-SubCell"/>
</dbReference>
<keyword evidence="2 5" id="KW-0812">Transmembrane</keyword>
<evidence type="ECO:0000256" key="5">
    <source>
        <dbReference type="SAM" id="Phobius"/>
    </source>
</evidence>
<feature type="transmembrane region" description="Helical" evidence="5">
    <location>
        <begin position="228"/>
        <end position="246"/>
    </location>
</feature>
<evidence type="ECO:0000259" key="6">
    <source>
        <dbReference type="Pfam" id="PF04932"/>
    </source>
</evidence>
<dbReference type="InterPro" id="IPR051533">
    <property type="entry name" value="WaaL-like"/>
</dbReference>
<feature type="transmembrane region" description="Helical" evidence="5">
    <location>
        <begin position="75"/>
        <end position="93"/>
    </location>
</feature>
<comment type="subcellular location">
    <subcellularLocation>
        <location evidence="1">Membrane</location>
        <topology evidence="1">Multi-pass membrane protein</topology>
    </subcellularLocation>
</comment>
<organism evidence="7">
    <name type="scientific">marine metagenome</name>
    <dbReference type="NCBI Taxonomy" id="408172"/>
    <lineage>
        <taxon>unclassified sequences</taxon>
        <taxon>metagenomes</taxon>
        <taxon>ecological metagenomes</taxon>
    </lineage>
</organism>
<keyword evidence="3 5" id="KW-1133">Transmembrane helix</keyword>
<evidence type="ECO:0000256" key="3">
    <source>
        <dbReference type="ARBA" id="ARBA00022989"/>
    </source>
</evidence>
<evidence type="ECO:0000256" key="4">
    <source>
        <dbReference type="ARBA" id="ARBA00023136"/>
    </source>
</evidence>
<feature type="transmembrane region" description="Helical" evidence="5">
    <location>
        <begin position="153"/>
        <end position="174"/>
    </location>
</feature>
<dbReference type="AlphaFoldDB" id="A0A381Z8Z0"/>
<name>A0A381Z8Z0_9ZZZZ</name>
<evidence type="ECO:0000256" key="1">
    <source>
        <dbReference type="ARBA" id="ARBA00004141"/>
    </source>
</evidence>
<dbReference type="PANTHER" id="PTHR37422">
    <property type="entry name" value="TEICHURONIC ACID BIOSYNTHESIS PROTEIN TUAE"/>
    <property type="match status" value="1"/>
</dbReference>
<dbReference type="InterPro" id="IPR007016">
    <property type="entry name" value="O-antigen_ligase-rel_domated"/>
</dbReference>
<feature type="domain" description="O-antigen ligase-related" evidence="6">
    <location>
        <begin position="236"/>
        <end position="383"/>
    </location>
</feature>
<accession>A0A381Z8Z0</accession>
<gene>
    <name evidence="7" type="ORF">METZ01_LOCUS138630</name>
</gene>
<evidence type="ECO:0000256" key="2">
    <source>
        <dbReference type="ARBA" id="ARBA00022692"/>
    </source>
</evidence>
<sequence>MLLGRTRPHVGLAVLVGVVIVTPSLDWQLGLPNLSTAFVYMFWLLVGTWWYRTVHKSSGSRIGPPDNPLNPHMTLAIQLSILTVAVSCLLALLRNVPLGGLHFQLRPAFANLSTFYPQGEAGPLQSAMIAIMGLLLLALFVEQLDTPSKRSMLTTAFTVGIVIAVSSRLLQGVFGLDPNVRPDKGVETGEGMVGFFQDQHSFAAFLLLAIGVSAGLTYGNFNTGRRGAASVYAGLTLMGSLVLLYTNSRGGLLALAGAILISTFTWLALSLRVAATSEQGKRKLVVSSVLTVVLLGILVGMVVSPSLRGSVQHTLGGLGNPRMWEFLDPETAENPLLARRVLLWRKGANLVGERPVWGFGPRGYSSRGAAVRPELLETYGDIHGVSELASAREELEVENAHSYF</sequence>
<feature type="transmembrane region" description="Helical" evidence="5">
    <location>
        <begin position="12"/>
        <end position="31"/>
    </location>
</feature>
<feature type="transmembrane region" description="Helical" evidence="5">
    <location>
        <begin position="284"/>
        <end position="303"/>
    </location>
</feature>
<protein>
    <recommendedName>
        <fullName evidence="6">O-antigen ligase-related domain-containing protein</fullName>
    </recommendedName>
</protein>
<proteinExistence type="predicted"/>
<reference evidence="7" key="1">
    <citation type="submission" date="2018-05" db="EMBL/GenBank/DDBJ databases">
        <authorList>
            <person name="Lanie J.A."/>
            <person name="Ng W.-L."/>
            <person name="Kazmierczak K.M."/>
            <person name="Andrzejewski T.M."/>
            <person name="Davidsen T.M."/>
            <person name="Wayne K.J."/>
            <person name="Tettelin H."/>
            <person name="Glass J.I."/>
            <person name="Rusch D."/>
            <person name="Podicherti R."/>
            <person name="Tsui H.-C.T."/>
            <person name="Winkler M.E."/>
        </authorList>
    </citation>
    <scope>NUCLEOTIDE SEQUENCE</scope>
</reference>